<name>A0ABT2ARL7_9BURK</name>
<gene>
    <name evidence="2" type="ORF">NX780_21370</name>
</gene>
<reference evidence="2 3" key="1">
    <citation type="submission" date="2022-08" db="EMBL/GenBank/DDBJ databases">
        <title>Reclassification of Massilia species as members of the genera Telluria, Duganella, Pseudoduganella, Mokoshia gen. nov. and Zemynaea gen. nov. using orthogonal and non-orthogonal genome-based approaches.</title>
        <authorList>
            <person name="Bowman J.P."/>
        </authorList>
    </citation>
    <scope>NUCLEOTIDE SEQUENCE [LARGE SCALE GENOMIC DNA]</scope>
    <source>
        <strain evidence="2 3">JCM 31661</strain>
    </source>
</reference>
<dbReference type="RefSeq" id="WP_258829902.1">
    <property type="nucleotide sequence ID" value="NZ_JANUHA010000020.1"/>
</dbReference>
<dbReference type="EMBL" id="JANUHA010000020">
    <property type="protein sequence ID" value="MCS0598899.1"/>
    <property type="molecule type" value="Genomic_DNA"/>
</dbReference>
<dbReference type="GO" id="GO:0005524">
    <property type="term" value="F:ATP binding"/>
    <property type="evidence" value="ECO:0007669"/>
    <property type="project" value="UniProtKB-KW"/>
</dbReference>
<organism evidence="2 3">
    <name type="scientific">Massilia agri</name>
    <dbReference type="NCBI Taxonomy" id="1886785"/>
    <lineage>
        <taxon>Bacteria</taxon>
        <taxon>Pseudomonadati</taxon>
        <taxon>Pseudomonadota</taxon>
        <taxon>Betaproteobacteria</taxon>
        <taxon>Burkholderiales</taxon>
        <taxon>Oxalobacteraceae</taxon>
        <taxon>Telluria group</taxon>
        <taxon>Massilia</taxon>
    </lineage>
</organism>
<dbReference type="Pfam" id="PF13401">
    <property type="entry name" value="AAA_22"/>
    <property type="match status" value="1"/>
</dbReference>
<evidence type="ECO:0000259" key="1">
    <source>
        <dbReference type="Pfam" id="PF13401"/>
    </source>
</evidence>
<comment type="caution">
    <text evidence="2">The sequence shown here is derived from an EMBL/GenBank/DDBJ whole genome shotgun (WGS) entry which is preliminary data.</text>
</comment>
<evidence type="ECO:0000313" key="3">
    <source>
        <dbReference type="Proteomes" id="UP001206572"/>
    </source>
</evidence>
<sequence>MITYLRPVTFAEHPVTQQTYIVPTPSIDALTERVKRLIRLRTPGAIIYAYPRFGKTYSIRYVINVLQADFPESVFISFGCEFKKAPSEDGFFANLLEAVGHKGAAPGSVTKKRIRLIERICELVDRSGHNWVVFFGDEAQKLGVTEYEWLRDVHDKLERRGIRMITFLVGQPQLLHQKTALRQSNHTQIVLRFMIVEMRFDGLCSAEDIATCLAAYDEAYFPQGSDWSYTRFFYPNAYDSGLRLLDQANVLWEAFCTAHANAGFTFDIEIPMQYFAHTVEIALSENKHLDAPDFRFSRDIWNKAIKDAMYVEAQEELRLGLPATDLAAKKRNEERANNS</sequence>
<dbReference type="InterPro" id="IPR027417">
    <property type="entry name" value="P-loop_NTPase"/>
</dbReference>
<keyword evidence="3" id="KW-1185">Reference proteome</keyword>
<dbReference type="SUPFAM" id="SSF52540">
    <property type="entry name" value="P-loop containing nucleoside triphosphate hydrolases"/>
    <property type="match status" value="1"/>
</dbReference>
<feature type="domain" description="ORC1/DEAH AAA+ ATPase" evidence="1">
    <location>
        <begin position="46"/>
        <end position="176"/>
    </location>
</feature>
<dbReference type="Proteomes" id="UP001206572">
    <property type="component" value="Unassembled WGS sequence"/>
</dbReference>
<keyword evidence="2" id="KW-0547">Nucleotide-binding</keyword>
<accession>A0ABT2ARL7</accession>
<dbReference type="Gene3D" id="3.40.50.300">
    <property type="entry name" value="P-loop containing nucleotide triphosphate hydrolases"/>
    <property type="match status" value="1"/>
</dbReference>
<dbReference type="InterPro" id="IPR049945">
    <property type="entry name" value="AAA_22"/>
</dbReference>
<evidence type="ECO:0000313" key="2">
    <source>
        <dbReference type="EMBL" id="MCS0598899.1"/>
    </source>
</evidence>
<proteinExistence type="predicted"/>
<keyword evidence="2" id="KW-0067">ATP-binding</keyword>
<protein>
    <submittedName>
        <fullName evidence="2">ATP-binding protein</fullName>
    </submittedName>
</protein>